<dbReference type="GO" id="GO:0048476">
    <property type="term" value="C:Holliday junction resolvase complex"/>
    <property type="evidence" value="ECO:0007669"/>
    <property type="project" value="UniProtKB-UniRule"/>
</dbReference>
<dbReference type="GO" id="GO:0000400">
    <property type="term" value="F:four-way junction DNA binding"/>
    <property type="evidence" value="ECO:0007669"/>
    <property type="project" value="UniProtKB-UniRule"/>
</dbReference>
<dbReference type="HAMAP" id="MF_00016">
    <property type="entry name" value="DNA_HJ_migration_RuvB"/>
    <property type="match status" value="1"/>
</dbReference>
<keyword evidence="2 9" id="KW-0547">Nucleotide-binding</keyword>
<dbReference type="InterPro" id="IPR041445">
    <property type="entry name" value="AAA_lid_4"/>
</dbReference>
<dbReference type="SMART" id="SM00382">
    <property type="entry name" value="AAA"/>
    <property type="match status" value="1"/>
</dbReference>
<feature type="binding site" evidence="9">
    <location>
        <position position="240"/>
    </location>
    <ligand>
        <name>ATP</name>
        <dbReference type="ChEBI" id="CHEBI:30616"/>
    </ligand>
</feature>
<comment type="subunit">
    <text evidence="9">Homohexamer. Forms an RuvA(8)-RuvB(12)-Holliday junction (HJ) complex. HJ DNA is sandwiched between 2 RuvA tetramers; dsDNA enters through RuvA and exits via RuvB. An RuvB hexamer assembles on each DNA strand where it exits the tetramer. Each RuvB hexamer is contacted by two RuvA subunits (via domain III) on 2 adjacent RuvB subunits; this complex drives branch migration. In the full resolvosome a probable DNA-RuvA(4)-RuvB(12)-RuvC(2) complex forms which resolves the HJ.</text>
</comment>
<protein>
    <recommendedName>
        <fullName evidence="9">Holliday junction branch migration complex subunit RuvB</fullName>
        <ecNumber evidence="9">3.6.4.-</ecNumber>
    </recommendedName>
</protein>
<proteinExistence type="inferred from homology"/>
<comment type="caution">
    <text evidence="11">The sequence shown here is derived from an EMBL/GenBank/DDBJ whole genome shotgun (WGS) entry which is preliminary data.</text>
</comment>
<evidence type="ECO:0000256" key="6">
    <source>
        <dbReference type="ARBA" id="ARBA00023125"/>
    </source>
</evidence>
<dbReference type="PANTHER" id="PTHR42848:SF1">
    <property type="entry name" value="HOLLIDAY JUNCTION BRANCH MIGRATION COMPLEX SUBUNIT RUVB"/>
    <property type="match status" value="1"/>
</dbReference>
<dbReference type="SUPFAM" id="SSF52540">
    <property type="entry name" value="P-loop containing nucleoside triphosphate hydrolases"/>
    <property type="match status" value="1"/>
</dbReference>
<keyword evidence="5 9" id="KW-0067">ATP-binding</keyword>
<comment type="catalytic activity">
    <reaction evidence="9">
        <text>ATP + H2O = ADP + phosphate + H(+)</text>
        <dbReference type="Rhea" id="RHEA:13065"/>
        <dbReference type="ChEBI" id="CHEBI:15377"/>
        <dbReference type="ChEBI" id="CHEBI:15378"/>
        <dbReference type="ChEBI" id="CHEBI:30616"/>
        <dbReference type="ChEBI" id="CHEBI:43474"/>
        <dbReference type="ChEBI" id="CHEBI:456216"/>
    </reaction>
</comment>
<evidence type="ECO:0000256" key="2">
    <source>
        <dbReference type="ARBA" id="ARBA00022741"/>
    </source>
</evidence>
<comment type="function">
    <text evidence="9">The RuvA-RuvB-RuvC complex processes Holliday junction (HJ) DNA during genetic recombination and DNA repair, while the RuvA-RuvB complex plays an important role in the rescue of blocked DNA replication forks via replication fork reversal (RFR). RuvA specifically binds to HJ cruciform DNA, conferring on it an open structure. The RuvB hexamer acts as an ATP-dependent pump, pulling dsDNA into and through the RuvAB complex. RuvB forms 2 homohexamers on either side of HJ DNA bound by 1 or 2 RuvA tetramers; 4 subunits per hexamer contact DNA at a time. Coordinated motions by a converter formed by DNA-disengaged RuvB subunits stimulates ATP hydrolysis and nucleotide exchange. Immobilization of the converter enables RuvB to convert the ATP-contained energy into a lever motion, pulling 2 nucleotides of DNA out of the RuvA tetramer per ATP hydrolyzed, thus driving DNA branch migration. The RuvB motors rotate together with the DNA substrate, which together with the progressing nucleotide cycle form the mechanistic basis for DNA recombination by continuous HJ branch migration. Branch migration allows RuvC to scan DNA until it finds its consensus sequence, where it cleaves and resolves cruciform DNA.</text>
</comment>
<feature type="binding site" evidence="9">
    <location>
        <position position="337"/>
    </location>
    <ligand>
        <name>DNA</name>
        <dbReference type="ChEBI" id="CHEBI:16991"/>
    </ligand>
</feature>
<feature type="binding site" evidence="9">
    <location>
        <position position="203"/>
    </location>
    <ligand>
        <name>ATP</name>
        <dbReference type="ChEBI" id="CHEBI:30616"/>
    </ligand>
</feature>
<dbReference type="InterPro" id="IPR027417">
    <property type="entry name" value="P-loop_NTPase"/>
</dbReference>
<dbReference type="GO" id="GO:0009378">
    <property type="term" value="F:four-way junction helicase activity"/>
    <property type="evidence" value="ECO:0007669"/>
    <property type="project" value="InterPro"/>
</dbReference>
<dbReference type="CDD" id="cd00009">
    <property type="entry name" value="AAA"/>
    <property type="match status" value="1"/>
</dbReference>
<dbReference type="GO" id="GO:0016887">
    <property type="term" value="F:ATP hydrolysis activity"/>
    <property type="evidence" value="ECO:0007669"/>
    <property type="project" value="RHEA"/>
</dbReference>
<dbReference type="InterPro" id="IPR036390">
    <property type="entry name" value="WH_DNA-bd_sf"/>
</dbReference>
<evidence type="ECO:0000256" key="9">
    <source>
        <dbReference type="HAMAP-Rule" id="MF_00016"/>
    </source>
</evidence>
<dbReference type="EMBL" id="SGBB01000006">
    <property type="protein sequence ID" value="RZD18741.1"/>
    <property type="molecule type" value="Genomic_DNA"/>
</dbReference>
<dbReference type="Proteomes" id="UP000319296">
    <property type="component" value="Unassembled WGS sequence"/>
</dbReference>
<evidence type="ECO:0000256" key="8">
    <source>
        <dbReference type="ARBA" id="ARBA00023204"/>
    </source>
</evidence>
<dbReference type="InterPro" id="IPR003593">
    <property type="entry name" value="AAA+_ATPase"/>
</dbReference>
<dbReference type="InterPro" id="IPR004605">
    <property type="entry name" value="DNA_helicase_Holl-junc_RuvB"/>
</dbReference>
<feature type="binding site" evidence="9">
    <location>
        <position position="84"/>
    </location>
    <ligand>
        <name>ATP</name>
        <dbReference type="ChEBI" id="CHEBI:30616"/>
    </ligand>
</feature>
<dbReference type="Gene3D" id="3.40.50.300">
    <property type="entry name" value="P-loop containing nucleotide triphosphate hydrolases"/>
    <property type="match status" value="1"/>
</dbReference>
<feature type="binding site" evidence="9">
    <location>
        <position position="193"/>
    </location>
    <ligand>
        <name>ATP</name>
        <dbReference type="ChEBI" id="CHEBI:30616"/>
    </ligand>
</feature>
<evidence type="ECO:0000256" key="3">
    <source>
        <dbReference type="ARBA" id="ARBA00022763"/>
    </source>
</evidence>
<feature type="binding site" evidence="9">
    <location>
        <position position="38"/>
    </location>
    <ligand>
        <name>ATP</name>
        <dbReference type="ChEBI" id="CHEBI:30616"/>
    </ligand>
</feature>
<evidence type="ECO:0000313" key="12">
    <source>
        <dbReference type="Proteomes" id="UP000319296"/>
    </source>
</evidence>
<keyword evidence="1 9" id="KW-0963">Cytoplasm</keyword>
<gene>
    <name evidence="9 11" type="primary">ruvB</name>
    <name evidence="11" type="ORF">EVG15_04850</name>
</gene>
<feature type="region of interest" description="Small ATPAse domain (RuvB-S)" evidence="9">
    <location>
        <begin position="204"/>
        <end position="274"/>
    </location>
</feature>
<dbReference type="EC" id="3.6.4.-" evidence="9"/>
<evidence type="ECO:0000313" key="11">
    <source>
        <dbReference type="EMBL" id="RZD18741.1"/>
    </source>
</evidence>
<dbReference type="InterPro" id="IPR036388">
    <property type="entry name" value="WH-like_DNA-bd_sf"/>
</dbReference>
<dbReference type="AlphaFoldDB" id="A0A519BNA0"/>
<dbReference type="NCBIfam" id="TIGR00635">
    <property type="entry name" value="ruvB"/>
    <property type="match status" value="1"/>
</dbReference>
<feature type="binding site" evidence="9">
    <location>
        <begin position="150"/>
        <end position="152"/>
    </location>
    <ligand>
        <name>ATP</name>
        <dbReference type="ChEBI" id="CHEBI:30616"/>
    </ligand>
</feature>
<evidence type="ECO:0000256" key="1">
    <source>
        <dbReference type="ARBA" id="ARBA00022490"/>
    </source>
</evidence>
<feature type="binding site" evidence="9">
    <location>
        <position position="89"/>
    </location>
    <ligand>
        <name>ATP</name>
        <dbReference type="ChEBI" id="CHEBI:30616"/>
    </ligand>
</feature>
<dbReference type="GO" id="GO:0006281">
    <property type="term" value="P:DNA repair"/>
    <property type="evidence" value="ECO:0007669"/>
    <property type="project" value="UniProtKB-UniRule"/>
</dbReference>
<dbReference type="Pfam" id="PF05491">
    <property type="entry name" value="WHD_RuvB"/>
    <property type="match status" value="1"/>
</dbReference>
<feature type="binding site" evidence="9">
    <location>
        <position position="332"/>
    </location>
    <ligand>
        <name>DNA</name>
        <dbReference type="ChEBI" id="CHEBI:16991"/>
    </ligand>
</feature>
<keyword evidence="6 9" id="KW-0238">DNA-binding</keyword>
<evidence type="ECO:0000259" key="10">
    <source>
        <dbReference type="SMART" id="SM00382"/>
    </source>
</evidence>
<dbReference type="InterPro" id="IPR008824">
    <property type="entry name" value="RuvB-like_N"/>
</dbReference>
<comment type="domain">
    <text evidence="9">Has 3 domains, the large (RuvB-L) and small ATPase (RuvB-S) domains and the C-terminal head (RuvB-H) domain. The head domain binds DNA, while the ATPase domains jointly bind ATP, ADP or are empty depending on the state of the subunit in the translocation cycle. During a single DNA translocation step the structure of each domain remains the same, but their relative positions change.</text>
</comment>
<dbReference type="GO" id="GO:0005737">
    <property type="term" value="C:cytoplasm"/>
    <property type="evidence" value="ECO:0007669"/>
    <property type="project" value="UniProtKB-SubCell"/>
</dbReference>
<feature type="domain" description="AAA+ ATPase" evidence="10">
    <location>
        <begin position="73"/>
        <end position="204"/>
    </location>
</feature>
<evidence type="ECO:0000256" key="4">
    <source>
        <dbReference type="ARBA" id="ARBA00022801"/>
    </source>
</evidence>
<dbReference type="GO" id="GO:0005524">
    <property type="term" value="F:ATP binding"/>
    <property type="evidence" value="ECO:0007669"/>
    <property type="project" value="UniProtKB-UniRule"/>
</dbReference>
<dbReference type="Pfam" id="PF17864">
    <property type="entry name" value="AAA_lid_4"/>
    <property type="match status" value="1"/>
</dbReference>
<organism evidence="11 12">
    <name type="scientific">Candidatus Acididesulfobacter diazotrophicus</name>
    <dbReference type="NCBI Taxonomy" id="2597226"/>
    <lineage>
        <taxon>Bacteria</taxon>
        <taxon>Deltaproteobacteria</taxon>
        <taxon>Candidatus Acidulodesulfobacterales</taxon>
        <taxon>Candidatus Acididesulfobacter</taxon>
    </lineage>
</organism>
<dbReference type="InterPro" id="IPR008823">
    <property type="entry name" value="RuvB_wg_C"/>
</dbReference>
<dbReference type="NCBIfam" id="NF000868">
    <property type="entry name" value="PRK00080.1"/>
    <property type="match status" value="1"/>
</dbReference>
<sequence length="357" mass="39841">MDKEANKTDRRFLQEADIEVEVGTDADFDTEINDNPVRPLSFNEYIGQTKLKENLLIFINGAKKRKAKTGKYDLDHLLFFGPPGLGKTTLSSIIAKELGVNIKTTSGPSIEKTGDVAAILSSISEGDIVFIDEIHRLPKPVAEMLYPAMEDFRLDIVIGEGPSAKSIRLSLPRFTLIGATTRAGLIPSPLRDRFGFAARLEYYNIQELTNIIVRSASIYKIIIEKKAAEEIARRSRGTPRIANKMIRRLRDYMLHLKQNAITLEVAKYGINRLGIDEIGLDDNDKLFLLTLINKFAGGPVGIETLAQAMNDEKGTLEEVIEPYLVSCGLIARTKKGRIATETAYKHFNIIKEDSLFL</sequence>
<comment type="subcellular location">
    <subcellularLocation>
        <location evidence="9">Cytoplasm</location>
    </subcellularLocation>
</comment>
<feature type="binding site" evidence="9">
    <location>
        <position position="88"/>
    </location>
    <ligand>
        <name>Mg(2+)</name>
        <dbReference type="ChEBI" id="CHEBI:18420"/>
    </ligand>
</feature>
<keyword evidence="7 9" id="KW-0233">DNA recombination</keyword>
<dbReference type="SUPFAM" id="SSF46785">
    <property type="entry name" value="Winged helix' DNA-binding domain"/>
    <property type="match status" value="1"/>
</dbReference>
<accession>A0A519BNA0</accession>
<keyword evidence="8 9" id="KW-0234">DNA repair</keyword>
<evidence type="ECO:0000256" key="7">
    <source>
        <dbReference type="ARBA" id="ARBA00023172"/>
    </source>
</evidence>
<dbReference type="Gene3D" id="1.10.8.60">
    <property type="match status" value="1"/>
</dbReference>
<dbReference type="GO" id="GO:0006310">
    <property type="term" value="P:DNA recombination"/>
    <property type="evidence" value="ECO:0007669"/>
    <property type="project" value="UniProtKB-UniRule"/>
</dbReference>
<feature type="region of interest" description="Head domain (RuvB-H)" evidence="9">
    <location>
        <begin position="277"/>
        <end position="357"/>
    </location>
</feature>
<reference evidence="11 12" key="1">
    <citation type="journal article" date="2019" name="ISME J.">
        <title>Insights into ecological role of a new deltaproteobacterial order Candidatus Acidulodesulfobacterales by metagenomics and metatranscriptomics.</title>
        <authorList>
            <person name="Tan S."/>
            <person name="Liu J."/>
            <person name="Fang Y."/>
            <person name="Hedlund B.P."/>
            <person name="Lian Z.H."/>
            <person name="Huang L.Y."/>
            <person name="Li J.T."/>
            <person name="Huang L.N."/>
            <person name="Li W.J."/>
            <person name="Jiang H.C."/>
            <person name="Dong H.L."/>
            <person name="Shu W.S."/>
        </authorList>
    </citation>
    <scope>NUCLEOTIDE SEQUENCE [LARGE SCALE GENOMIC DNA]</scope>
    <source>
        <strain evidence="11">AP1</strain>
    </source>
</reference>
<name>A0A519BNA0_9DELT</name>
<evidence type="ECO:0000256" key="5">
    <source>
        <dbReference type="ARBA" id="ARBA00022840"/>
    </source>
</evidence>
<feature type="binding site" evidence="9">
    <location>
        <position position="87"/>
    </location>
    <ligand>
        <name>ATP</name>
        <dbReference type="ChEBI" id="CHEBI:30616"/>
    </ligand>
</feature>
<dbReference type="Gene3D" id="1.10.10.10">
    <property type="entry name" value="Winged helix-like DNA-binding domain superfamily/Winged helix DNA-binding domain"/>
    <property type="match status" value="1"/>
</dbReference>
<comment type="similarity">
    <text evidence="9">Belongs to the RuvB family.</text>
</comment>
<dbReference type="PANTHER" id="PTHR42848">
    <property type="match status" value="1"/>
</dbReference>
<keyword evidence="3 9" id="KW-0227">DNA damage</keyword>
<keyword evidence="4 9" id="KW-0378">Hydrolase</keyword>
<dbReference type="Pfam" id="PF05496">
    <property type="entry name" value="RuvB_N"/>
    <property type="match status" value="1"/>
</dbReference>
<feature type="binding site" evidence="9">
    <location>
        <position position="32"/>
    </location>
    <ligand>
        <name>ATP</name>
        <dbReference type="ChEBI" id="CHEBI:30616"/>
    </ligand>
</feature>
<feature type="binding site" evidence="9">
    <location>
        <position position="88"/>
    </location>
    <ligand>
        <name>ATP</name>
        <dbReference type="ChEBI" id="CHEBI:30616"/>
    </ligand>
</feature>
<comment type="caution">
    <text evidence="9">Lacks conserved residue(s) required for the propagation of feature annotation.</text>
</comment>
<keyword evidence="11" id="KW-0347">Helicase</keyword>